<dbReference type="EMBL" id="QLMA01000007">
    <property type="protein sequence ID" value="RAJ77317.1"/>
    <property type="molecule type" value="Genomic_DNA"/>
</dbReference>
<dbReference type="PROSITE" id="PS50293">
    <property type="entry name" value="TPR_REGION"/>
    <property type="match status" value="1"/>
</dbReference>
<dbReference type="InterPro" id="IPR011990">
    <property type="entry name" value="TPR-like_helical_dom_sf"/>
</dbReference>
<dbReference type="GO" id="GO:0016788">
    <property type="term" value="F:hydrolase activity, acting on ester bonds"/>
    <property type="evidence" value="ECO:0007669"/>
    <property type="project" value="TreeGrafter"/>
</dbReference>
<evidence type="ECO:0000256" key="1">
    <source>
        <dbReference type="ARBA" id="ARBA00005622"/>
    </source>
</evidence>
<dbReference type="Pfam" id="PF00756">
    <property type="entry name" value="Esterase"/>
    <property type="match status" value="1"/>
</dbReference>
<keyword evidence="3" id="KW-0802">TPR repeat</keyword>
<feature type="repeat" description="TPR" evidence="3">
    <location>
        <begin position="404"/>
        <end position="437"/>
    </location>
</feature>
<dbReference type="Proteomes" id="UP000249819">
    <property type="component" value="Unassembled WGS sequence"/>
</dbReference>
<dbReference type="OrthoDB" id="9784036at2"/>
<reference evidence="4 5" key="1">
    <citation type="submission" date="2018-06" db="EMBL/GenBank/DDBJ databases">
        <title>Genomic Encyclopedia of Archaeal and Bacterial Type Strains, Phase II (KMG-II): from individual species to whole genera.</title>
        <authorList>
            <person name="Goeker M."/>
        </authorList>
    </citation>
    <scope>NUCLEOTIDE SEQUENCE [LARGE SCALE GENOMIC DNA]</scope>
    <source>
        <strain evidence="4 5">DSM 29821</strain>
    </source>
</reference>
<dbReference type="SMART" id="SM00028">
    <property type="entry name" value="TPR"/>
    <property type="match status" value="1"/>
</dbReference>
<dbReference type="PROSITE" id="PS50005">
    <property type="entry name" value="TPR"/>
    <property type="match status" value="1"/>
</dbReference>
<dbReference type="InterPro" id="IPR000801">
    <property type="entry name" value="Esterase-like"/>
</dbReference>
<comment type="caution">
    <text evidence="4">The sequence shown here is derived from an EMBL/GenBank/DDBJ whole genome shotgun (WGS) entry which is preliminary data.</text>
</comment>
<dbReference type="PANTHER" id="PTHR40841:SF2">
    <property type="entry name" value="SIDEROPHORE-DEGRADING ESTERASE (EUROFUNG)"/>
    <property type="match status" value="1"/>
</dbReference>
<proteinExistence type="inferred from homology"/>
<protein>
    <submittedName>
        <fullName evidence="4">Uncharacterized protein</fullName>
    </submittedName>
</protein>
<dbReference type="Gene3D" id="1.25.40.10">
    <property type="entry name" value="Tetratricopeptide repeat domain"/>
    <property type="match status" value="1"/>
</dbReference>
<organism evidence="4 5">
    <name type="scientific">Chitinophaga dinghuensis</name>
    <dbReference type="NCBI Taxonomy" id="1539050"/>
    <lineage>
        <taxon>Bacteria</taxon>
        <taxon>Pseudomonadati</taxon>
        <taxon>Bacteroidota</taxon>
        <taxon>Chitinophagia</taxon>
        <taxon>Chitinophagales</taxon>
        <taxon>Chitinophagaceae</taxon>
        <taxon>Chitinophaga</taxon>
    </lineage>
</organism>
<dbReference type="SUPFAM" id="SSF53474">
    <property type="entry name" value="alpha/beta-Hydrolases"/>
    <property type="match status" value="1"/>
</dbReference>
<accession>A0A327VSG1</accession>
<keyword evidence="5" id="KW-1185">Reference proteome</keyword>
<evidence type="ECO:0000313" key="5">
    <source>
        <dbReference type="Proteomes" id="UP000249819"/>
    </source>
</evidence>
<dbReference type="Gene3D" id="3.40.50.1820">
    <property type="entry name" value="alpha/beta hydrolase"/>
    <property type="match status" value="1"/>
</dbReference>
<dbReference type="InterPro" id="IPR052558">
    <property type="entry name" value="Siderophore_Hydrolase_D"/>
</dbReference>
<dbReference type="InterPro" id="IPR019734">
    <property type="entry name" value="TPR_rpt"/>
</dbReference>
<evidence type="ECO:0000256" key="2">
    <source>
        <dbReference type="ARBA" id="ARBA00022801"/>
    </source>
</evidence>
<sequence length="451" mass="51613">MPIHKYISFLLRIWGHMFPEYKYGRQKPTSADILQSFISMIFSNLLKRYLSNNIIFISIILSIPKSLVAQTDPVFNPISADIIKLSSKVLGEERKIYIYVPPADTLQPNKRYPVLYVLDGDNHFSIVAEYCKYLSRQDVNIVPEMIIVGIPNTNRTRDLTPTKSIFDYEGKADTSANFRYKSSGGGNNFLKFIGTELIPYIDLHYRTEPFKIFAGHSFGGITTINCLLTQPDLFGAYIAISPSFWWDKGYLLSLADEKLKKDRVINKMIFYSDANEGLSGNESFFHTDLLKFDAIITQRKISGLDHKYVCYPEDTHMTEPIKAYYDALRFIFRQWDLPLTDMKSLNAKHVKQHYQQLSQRYGYTITPPEVNISNLAMYLISEYGALDNAISLLEMNTQNYPASATAYSQLGDTYLKKGDRSKAVTCYRQALELNPGLQNVKAQLAEILKVQ</sequence>
<name>A0A327VSG1_9BACT</name>
<evidence type="ECO:0000313" key="4">
    <source>
        <dbReference type="EMBL" id="RAJ77317.1"/>
    </source>
</evidence>
<dbReference type="AlphaFoldDB" id="A0A327VSG1"/>
<dbReference type="Pfam" id="PF00515">
    <property type="entry name" value="TPR_1"/>
    <property type="match status" value="1"/>
</dbReference>
<dbReference type="PANTHER" id="PTHR40841">
    <property type="entry name" value="SIDEROPHORE TRIACETYLFUSARININE C ESTERASE"/>
    <property type="match status" value="1"/>
</dbReference>
<dbReference type="SUPFAM" id="SSF48452">
    <property type="entry name" value="TPR-like"/>
    <property type="match status" value="1"/>
</dbReference>
<evidence type="ECO:0000256" key="3">
    <source>
        <dbReference type="PROSITE-ProRule" id="PRU00339"/>
    </source>
</evidence>
<gene>
    <name evidence="4" type="ORF">CLV59_10784</name>
</gene>
<comment type="similarity">
    <text evidence="1">Belongs to the esterase D family.</text>
</comment>
<dbReference type="InterPro" id="IPR029058">
    <property type="entry name" value="AB_hydrolase_fold"/>
</dbReference>
<keyword evidence="2" id="KW-0378">Hydrolase</keyword>